<protein>
    <submittedName>
        <fullName evidence="2">TIGR02391 family protein</fullName>
    </submittedName>
</protein>
<dbReference type="NCBIfam" id="TIGR02391">
    <property type="entry name" value="hypoth_ymh"/>
    <property type="match status" value="1"/>
</dbReference>
<organism evidence="2 3">
    <name type="scientific">Halobacteroides halobius (strain ATCC 35273 / DSM 5150 / MD-1)</name>
    <dbReference type="NCBI Taxonomy" id="748449"/>
    <lineage>
        <taxon>Bacteria</taxon>
        <taxon>Bacillati</taxon>
        <taxon>Bacillota</taxon>
        <taxon>Clostridia</taxon>
        <taxon>Halanaerobiales</taxon>
        <taxon>Halobacteroidaceae</taxon>
        <taxon>Halobacteroides</taxon>
    </lineage>
</organism>
<sequence length="153" mass="17806">MQFREDHFQELIGEWTLVPELLFHQSITEEAWPSMKIGKYDNAVFEAFKLVEIRVREIGNFPQDKIGVALIREAFNVDSGPLQNFDLPKAEQEAISHFFSGAIGLYKNPHSHRKVELEFKEAFEMVLIASHLLSKLDSIEERISEKIYNMLRL</sequence>
<dbReference type="STRING" id="748449.Halha_1487"/>
<feature type="domain" description="Conserved hypothetical protein CHP02391" evidence="1">
    <location>
        <begin position="23"/>
        <end position="136"/>
    </location>
</feature>
<dbReference type="Pfam" id="PF09509">
    <property type="entry name" value="Hypoth_Ymh"/>
    <property type="match status" value="1"/>
</dbReference>
<dbReference type="KEGG" id="hhl:Halha_1487"/>
<accession>L0KAN6</accession>
<name>L0KAN6_HALHC</name>
<dbReference type="Proteomes" id="UP000010880">
    <property type="component" value="Chromosome"/>
</dbReference>
<evidence type="ECO:0000259" key="1">
    <source>
        <dbReference type="Pfam" id="PF09509"/>
    </source>
</evidence>
<dbReference type="AlphaFoldDB" id="L0KAN6"/>
<gene>
    <name evidence="2" type="ordered locus">Halha_1487</name>
</gene>
<evidence type="ECO:0000313" key="2">
    <source>
        <dbReference type="EMBL" id="AGB41429.1"/>
    </source>
</evidence>
<reference evidence="3" key="1">
    <citation type="submission" date="2012-02" db="EMBL/GenBank/DDBJ databases">
        <title>The complete genome of Halobacteroides halobius DSM 5150.</title>
        <authorList>
            <person name="Lucas S."/>
            <person name="Copeland A."/>
            <person name="Lapidus A."/>
            <person name="Glavina del Rio T."/>
            <person name="Dalin E."/>
            <person name="Tice H."/>
            <person name="Bruce D."/>
            <person name="Goodwin L."/>
            <person name="Pitluck S."/>
            <person name="Peters L."/>
            <person name="Mikhailova N."/>
            <person name="Gu W."/>
            <person name="Kyrpides N."/>
            <person name="Mavromatis K."/>
            <person name="Ivanova N."/>
            <person name="Brettin T."/>
            <person name="Detter J.C."/>
            <person name="Han C."/>
            <person name="Larimer F."/>
            <person name="Land M."/>
            <person name="Hauser L."/>
            <person name="Markowitz V."/>
            <person name="Cheng J.-F."/>
            <person name="Hugenholtz P."/>
            <person name="Woyke T."/>
            <person name="Wu D."/>
            <person name="Tindall B."/>
            <person name="Pomrenke H."/>
            <person name="Brambilla E."/>
            <person name="Klenk H.-P."/>
            <person name="Eisen J.A."/>
        </authorList>
    </citation>
    <scope>NUCLEOTIDE SEQUENCE [LARGE SCALE GENOMIC DNA]</scope>
    <source>
        <strain evidence="3">ATCC 35273 / DSM 5150 / MD-1</strain>
    </source>
</reference>
<dbReference type="HOGENOM" id="CLU_1710719_0_0_9"/>
<dbReference type="InterPro" id="IPR012654">
    <property type="entry name" value="CHP02391"/>
</dbReference>
<keyword evidence="3" id="KW-1185">Reference proteome</keyword>
<evidence type="ECO:0000313" key="3">
    <source>
        <dbReference type="Proteomes" id="UP000010880"/>
    </source>
</evidence>
<proteinExistence type="predicted"/>
<dbReference type="eggNOG" id="ENOG50332M7">
    <property type="taxonomic scope" value="Bacteria"/>
</dbReference>
<dbReference type="EMBL" id="CP003359">
    <property type="protein sequence ID" value="AGB41429.1"/>
    <property type="molecule type" value="Genomic_DNA"/>
</dbReference>